<organism evidence="2 3">
    <name type="scientific">Prorocentrum cordatum</name>
    <dbReference type="NCBI Taxonomy" id="2364126"/>
    <lineage>
        <taxon>Eukaryota</taxon>
        <taxon>Sar</taxon>
        <taxon>Alveolata</taxon>
        <taxon>Dinophyceae</taxon>
        <taxon>Prorocentrales</taxon>
        <taxon>Prorocentraceae</taxon>
        <taxon>Prorocentrum</taxon>
    </lineage>
</organism>
<dbReference type="InterPro" id="IPR055405">
    <property type="entry name" value="ARM_KNTC1_3rd"/>
</dbReference>
<dbReference type="PANTHER" id="PTHR15688">
    <property type="entry name" value="KINETOCHORE-ASSOCIATED PROTEIN 1"/>
    <property type="match status" value="1"/>
</dbReference>
<keyword evidence="3" id="KW-1185">Reference proteome</keyword>
<dbReference type="Pfam" id="PF24515">
    <property type="entry name" value="ARM_KNTC1_3rd"/>
    <property type="match status" value="1"/>
</dbReference>
<dbReference type="InterPro" id="IPR052802">
    <property type="entry name" value="KNTC1"/>
</dbReference>
<dbReference type="EMBL" id="CAUYUJ010016148">
    <property type="protein sequence ID" value="CAK0862305.1"/>
    <property type="molecule type" value="Genomic_DNA"/>
</dbReference>
<reference evidence="2" key="1">
    <citation type="submission" date="2023-10" db="EMBL/GenBank/DDBJ databases">
        <authorList>
            <person name="Chen Y."/>
            <person name="Shah S."/>
            <person name="Dougan E. K."/>
            <person name="Thang M."/>
            <person name="Chan C."/>
        </authorList>
    </citation>
    <scope>NUCLEOTIDE SEQUENCE [LARGE SCALE GENOMIC DNA]</scope>
</reference>
<name>A0ABN9UQQ9_9DINO</name>
<accession>A0ABN9UQQ9</accession>
<dbReference type="Proteomes" id="UP001189429">
    <property type="component" value="Unassembled WGS sequence"/>
</dbReference>
<gene>
    <name evidence="2" type="ORF">PCOR1329_LOCUS50757</name>
</gene>
<protein>
    <recommendedName>
        <fullName evidence="1">KNTC1 third ARM-repeats domain-containing protein</fullName>
    </recommendedName>
</protein>
<feature type="domain" description="KNTC1 third ARM-repeats" evidence="1">
    <location>
        <begin position="1240"/>
        <end position="1332"/>
    </location>
</feature>
<sequence>GFAKGVSASTHAVPEDTRRFCVAPAAPDARCLTVYTCGTQEIRVHGLAGGALSPLDAAELPVFAGSGAACAEDGAEGDVELVHFGLWQLCPHSPCGESLEGRGGCSPCPVLALASRRPGLLVLCEPELLFEVHRWGPPGGAGVLAAAQVAAPPARAAADEHGDGAAALGAGRLAACACVILDTCELVVCLVPPGTVLLTARLGFGSPTAALLAVPDRCESAAAFACCTTAGAPQNGAAPTAISVLRFAAEDDPQDNSVDLEELLEADDAGGLDARTTASLRQQMELLIERAAEGRVELRAAPVLRLARQLVAQIPGFVVGSIVRAGFADAAETREALRGLVPLLRGDALPATYDAKKGAALVTESLARLTTFESLHCALAPPEDLVGRSAVEVLLQLGALSGSDFGAAWQHFRRAALPQVCSDLIALGRVPEAFDVLSRHGSRFTPDEVMQVFEALPFDLDAEEERRLPHRVVHQAARLAPCRAQLMRWLTTRAELLEARLQAPDAALHLLGTLVASAAPEHCRPAAGQPYCPLAAALAREGAQAFPEARVASGALWCGSPPPLASAGCWARGLPPRGGAAETHGLRLGLQELRGPGAERLAAAKLLDRALAPELVAEEVRAHVGPLCEWSGVSLDDVLGEYVAELADSFALPNGEVRLERAAAVLRCVGSVDHRARGLVGLLQRWGGAEVPPELKPLVDESAAWPACHSRAVREQLALAELQRMLRKYGLGGGCVTYPLYNARLVSHLLSRVDGDAGPLQDALAIIGIFPQHFSRAEALFLCLSHVASAVEGGGAPPEVLQRRADLALGCASSGAERRAAAAYFATYCCDLLGEWACAIQSGQAGATRGQAAALKSCSSALCALAIGLSHSVLLAPEDAAGDDPRRDAGDGAFDLFARLRGLHDEFDLFLDPLDISRGPAEPPQAAGACGPRAERPAVELFRRQAARLLGDAGGDAACGGDGARVTRLLRLGQLLGLAGAHARQLAFLEACPRGLAHLCAALLPRMLECRDAEGLEGLAGFVREALRRICEARPGVWRPAELLLQLAQVEETISGCLCRCPPSDMAALLGLAGDVQLAMETLLSSDLLDAAGRGPAEGTELESLPTAHAHYLGSLLASPAPEASCAAAAPRASVLQKTFVEIPLLIPGATAAQAGLDYLSSTRAAPAAAAVPAGPRAGAAAAGAPRPRALAQLLAALRASECLELAASLLLRHPGSFDGSDLRQLCRDRGTRVLRAGNGVDHQLALAYMGCLDSRDARDMLVSALSYLRTEQLQTEHHRLQRLARLGGDLAVLWGTAKMRDQMARVEIDARWSQCLSVLRVPFDAALLGDRGASLRALTSGRPQPAPEAEAEAEAAAHARALVPRLACATGFDLGAVLRFGRDHGLPEQEVLALWVEVAFAVRSVRSAEARDLQGLVSPALERLPGMVREEILVARRREIVEWASRVEQLLPGGPEGAEALREQHCTLTFDKPQMTPQWDYTLIFLAWNDERFFDWAKQLRDDMQWLP</sequence>
<evidence type="ECO:0000259" key="1">
    <source>
        <dbReference type="Pfam" id="PF24515"/>
    </source>
</evidence>
<evidence type="ECO:0000313" key="2">
    <source>
        <dbReference type="EMBL" id="CAK0862305.1"/>
    </source>
</evidence>
<proteinExistence type="predicted"/>
<comment type="caution">
    <text evidence="2">The sequence shown here is derived from an EMBL/GenBank/DDBJ whole genome shotgun (WGS) entry which is preliminary data.</text>
</comment>
<evidence type="ECO:0000313" key="3">
    <source>
        <dbReference type="Proteomes" id="UP001189429"/>
    </source>
</evidence>
<feature type="non-terminal residue" evidence="2">
    <location>
        <position position="1"/>
    </location>
</feature>
<dbReference type="PANTHER" id="PTHR15688:SF1">
    <property type="entry name" value="KINETOCHORE-ASSOCIATED PROTEIN 1"/>
    <property type="match status" value="1"/>
</dbReference>